<dbReference type="InterPro" id="IPR017867">
    <property type="entry name" value="Tyr_phospatase_low_mol_wt"/>
</dbReference>
<gene>
    <name evidence="8" type="ORF">FOJ82_15015</name>
</gene>
<organism evidence="8 9">
    <name type="scientific">Tessaracoccus rhinocerotis</name>
    <dbReference type="NCBI Taxonomy" id="1689449"/>
    <lineage>
        <taxon>Bacteria</taxon>
        <taxon>Bacillati</taxon>
        <taxon>Actinomycetota</taxon>
        <taxon>Actinomycetes</taxon>
        <taxon>Propionibacteriales</taxon>
        <taxon>Propionibacteriaceae</taxon>
        <taxon>Tessaracoccus</taxon>
    </lineage>
</organism>
<dbReference type="PANTHER" id="PTHR11717">
    <property type="entry name" value="LOW MOLECULAR WEIGHT PROTEIN TYROSINE PHOSPHATASE"/>
    <property type="match status" value="1"/>
</dbReference>
<evidence type="ECO:0000256" key="4">
    <source>
        <dbReference type="ARBA" id="ARBA00022912"/>
    </source>
</evidence>
<dbReference type="Gene3D" id="3.40.50.2300">
    <property type="match status" value="1"/>
</dbReference>
<dbReference type="AlphaFoldDB" id="A0A553JW84"/>
<evidence type="ECO:0000256" key="2">
    <source>
        <dbReference type="ARBA" id="ARBA00013064"/>
    </source>
</evidence>
<feature type="active site" description="Nucleophile" evidence="5">
    <location>
        <position position="45"/>
    </location>
</feature>
<evidence type="ECO:0000256" key="3">
    <source>
        <dbReference type="ARBA" id="ARBA00022801"/>
    </source>
</evidence>
<evidence type="ECO:0000256" key="5">
    <source>
        <dbReference type="PIRSR" id="PIRSR617867-1"/>
    </source>
</evidence>
<keyword evidence="3" id="KW-0378">Hydrolase</keyword>
<dbReference type="Pfam" id="PF01451">
    <property type="entry name" value="LMWPc"/>
    <property type="match status" value="1"/>
</dbReference>
<dbReference type="InterPro" id="IPR023485">
    <property type="entry name" value="Ptyr_pPase"/>
</dbReference>
<comment type="similarity">
    <text evidence="1">Belongs to the low molecular weight phosphotyrosine protein phosphatase family.</text>
</comment>
<dbReference type="PRINTS" id="PR00719">
    <property type="entry name" value="LMWPTPASE"/>
</dbReference>
<dbReference type="Proteomes" id="UP000317638">
    <property type="component" value="Unassembled WGS sequence"/>
</dbReference>
<dbReference type="SMART" id="SM00226">
    <property type="entry name" value="LMWPc"/>
    <property type="match status" value="1"/>
</dbReference>
<dbReference type="EC" id="3.1.3.48" evidence="2"/>
<evidence type="ECO:0000256" key="6">
    <source>
        <dbReference type="SAM" id="MobiDB-lite"/>
    </source>
</evidence>
<dbReference type="OrthoDB" id="9784339at2"/>
<evidence type="ECO:0000259" key="7">
    <source>
        <dbReference type="SMART" id="SM00226"/>
    </source>
</evidence>
<dbReference type="PANTHER" id="PTHR11717:SF7">
    <property type="entry name" value="LOW MOLECULAR WEIGHT PHOSPHOTYROSINE PROTEIN PHOSPHATASE"/>
    <property type="match status" value="1"/>
</dbReference>
<accession>A0A553JW84</accession>
<evidence type="ECO:0000313" key="9">
    <source>
        <dbReference type="Proteomes" id="UP000317638"/>
    </source>
</evidence>
<dbReference type="SUPFAM" id="SSF52788">
    <property type="entry name" value="Phosphotyrosine protein phosphatases I"/>
    <property type="match status" value="1"/>
</dbReference>
<comment type="caution">
    <text evidence="8">The sequence shown here is derived from an EMBL/GenBank/DDBJ whole genome shotgun (WGS) entry which is preliminary data.</text>
</comment>
<reference evidence="8 9" key="1">
    <citation type="submission" date="2019-07" db="EMBL/GenBank/DDBJ databases">
        <authorList>
            <person name="Zhou L.-Y."/>
        </authorList>
    </citation>
    <scope>NUCLEOTIDE SEQUENCE [LARGE SCALE GENOMIC DNA]</scope>
    <source>
        <strain evidence="8 9">YIM 101269</strain>
    </source>
</reference>
<proteinExistence type="inferred from homology"/>
<feature type="active site" evidence="5">
    <location>
        <position position="51"/>
    </location>
</feature>
<protein>
    <recommendedName>
        <fullName evidence="2">protein-tyrosine-phosphatase</fullName>
        <ecNumber evidence="2">3.1.3.48</ecNumber>
    </recommendedName>
</protein>
<dbReference type="GO" id="GO:0004725">
    <property type="term" value="F:protein tyrosine phosphatase activity"/>
    <property type="evidence" value="ECO:0007669"/>
    <property type="project" value="UniProtKB-EC"/>
</dbReference>
<keyword evidence="9" id="KW-1185">Reference proteome</keyword>
<dbReference type="InterPro" id="IPR050438">
    <property type="entry name" value="LMW_PTPase"/>
</dbReference>
<evidence type="ECO:0000256" key="1">
    <source>
        <dbReference type="ARBA" id="ARBA00011063"/>
    </source>
</evidence>
<keyword evidence="4" id="KW-0904">Protein phosphatase</keyword>
<name>A0A553JW84_9ACTN</name>
<feature type="region of interest" description="Disordered" evidence="6">
    <location>
        <begin position="181"/>
        <end position="204"/>
    </location>
</feature>
<evidence type="ECO:0000313" key="8">
    <source>
        <dbReference type="EMBL" id="TRY16700.1"/>
    </source>
</evidence>
<dbReference type="InterPro" id="IPR036196">
    <property type="entry name" value="Ptyr_pPase_sf"/>
</dbReference>
<dbReference type="EMBL" id="VKKG01000007">
    <property type="protein sequence ID" value="TRY16700.1"/>
    <property type="molecule type" value="Genomic_DNA"/>
</dbReference>
<feature type="domain" description="Phosphotyrosine protein phosphatase I" evidence="7">
    <location>
        <begin position="39"/>
        <end position="171"/>
    </location>
</feature>
<sequence>MDRVQATSRGGTGFIQLQPTAAAAGEGQLVFVSSSIGAFRILTVCTANICRSPAAERLLADALGAEVRVSSAGTHALVGEPIDHSMALRLRRRGIRDEGFSARQLRTLHTLRADLVVPLTTWHRANVLTRVSSARNKTFTLLELARIVGAPEFPDVPGDTVPKRLRAMVRLAARNRAIGEYVSDDDVPDPYGPGPETAEAPLSS</sequence>